<evidence type="ECO:0000313" key="1">
    <source>
        <dbReference type="EMBL" id="OEO32773.1"/>
    </source>
</evidence>
<evidence type="ECO:0000313" key="2">
    <source>
        <dbReference type="Proteomes" id="UP000095463"/>
    </source>
</evidence>
<reference evidence="1 2" key="1">
    <citation type="journal article" date="2015" name="Genome Announc.">
        <title>Genome Assemblies of Three Soil-Associated Devosia species: D. insulae, D. limi, and D. soli.</title>
        <authorList>
            <person name="Hassan Y.I."/>
            <person name="Lepp D."/>
            <person name="Zhou T."/>
        </authorList>
    </citation>
    <scope>NUCLEOTIDE SEQUENCE [LARGE SCALE GENOMIC DNA]</scope>
    <source>
        <strain evidence="1 2">DS-56</strain>
    </source>
</reference>
<gene>
    <name evidence="1" type="ORF">VW23_010015</name>
</gene>
<protein>
    <submittedName>
        <fullName evidence="1">Uncharacterized protein</fullName>
    </submittedName>
</protein>
<dbReference type="RefSeq" id="WP_069908108.1">
    <property type="nucleotide sequence ID" value="NZ_LAJE02000056.1"/>
</dbReference>
<dbReference type="EMBL" id="LAJE02000056">
    <property type="protein sequence ID" value="OEO32773.1"/>
    <property type="molecule type" value="Genomic_DNA"/>
</dbReference>
<proteinExistence type="predicted"/>
<sequence>MGWQDAPFASPGTQRWQNAPLLRDVPLYGLSRAKAFGTSRPFTPVPDYSEQGVRAMRSRLRDLGDIPYQHLTDEQHAESQRLSDALDEVDGMRFNLYGTSDEQRENRRLSVAPNEVDMRLPSETTLRPVSADSMYQPGLEPLDQAHAALTSTINSIPVAGVPIEKQLAQWQADLHNFLKPDDIPITQSDVLNTNVQRELQNKKGALAGKVIGNMGPYLAASRVATLAKLLGFEGKLAERLGYGTLSQYLINTSDAITREGKDPVKAAREAIVPTLLTAPLALIGDPPPPGRAITAELTRAGIGVDDAEAALNAVGPDAVLGDLSPRLQTTLGTIPSKPGPAQDLVINAMRLRAAGTGDRIKAGLEEIFGPAPIPSREAAAITARQDALLLDETLGHVPGTRALDDQFDELTRQHEGLDLGALALRNGDRDAVIHPADFGDAFAAGALPRGEFIGPSGVPVRIQQGMIADIARIIGTRPSNPAAMHEILSAQGTWNREKLVTAFGQETADRLTRLFDGEAQMAATKASAEKGLATEMQKSADASLDPSTRESTLWSLMKGNYGDAALQAFNRLTGGLAVAEQRMANERMALALLGRVVPAANSVPPPLLLSALARGLWGAGQQPSGGRAPAAEKAVVPAYRSWDRQTP</sequence>
<keyword evidence="2" id="KW-1185">Reference proteome</keyword>
<organism evidence="1 2">
    <name type="scientific">Devosia insulae DS-56</name>
    <dbReference type="NCBI Taxonomy" id="1116389"/>
    <lineage>
        <taxon>Bacteria</taxon>
        <taxon>Pseudomonadati</taxon>
        <taxon>Pseudomonadota</taxon>
        <taxon>Alphaproteobacteria</taxon>
        <taxon>Hyphomicrobiales</taxon>
        <taxon>Devosiaceae</taxon>
        <taxon>Devosia</taxon>
    </lineage>
</organism>
<accession>A0A1E5XVZ5</accession>
<dbReference type="Proteomes" id="UP000095463">
    <property type="component" value="Unassembled WGS sequence"/>
</dbReference>
<comment type="caution">
    <text evidence="1">The sequence shown here is derived from an EMBL/GenBank/DDBJ whole genome shotgun (WGS) entry which is preliminary data.</text>
</comment>
<name>A0A1E5XVZ5_9HYPH</name>
<dbReference type="OrthoDB" id="7226142at2"/>
<dbReference type="AlphaFoldDB" id="A0A1E5XVZ5"/>